<evidence type="ECO:0000313" key="2">
    <source>
        <dbReference type="EMBL" id="MCM2374943.1"/>
    </source>
</evidence>
<comment type="caution">
    <text evidence="2">The sequence shown here is derived from an EMBL/GenBank/DDBJ whole genome shotgun (WGS) entry which is preliminary data.</text>
</comment>
<keyword evidence="1" id="KW-0812">Transmembrane</keyword>
<organism evidence="2 3">
    <name type="scientific">Aporhodopirellula aestuarii</name>
    <dbReference type="NCBI Taxonomy" id="2950107"/>
    <lineage>
        <taxon>Bacteria</taxon>
        <taxon>Pseudomonadati</taxon>
        <taxon>Planctomycetota</taxon>
        <taxon>Planctomycetia</taxon>
        <taxon>Pirellulales</taxon>
        <taxon>Pirellulaceae</taxon>
        <taxon>Aporhodopirellula</taxon>
    </lineage>
</organism>
<feature type="transmembrane region" description="Helical" evidence="1">
    <location>
        <begin position="7"/>
        <end position="26"/>
    </location>
</feature>
<keyword evidence="1" id="KW-0472">Membrane</keyword>
<dbReference type="RefSeq" id="WP_250933262.1">
    <property type="nucleotide sequence ID" value="NZ_JAMQBK010000114.1"/>
</dbReference>
<sequence length="175" mass="19250">MKRPPKFALSSLMFGTGFIAIGLAIVMNFGAFGLLLSAIATFVLLVMLLVADSVMTLPKRSVAISNQLVTLAATYCTILALYFASYGPATWLLASNYTHDSQPEMLRGLHFKLYSPVTRCIVDSPVQTIHDVGVSYLKWWLPSDVDFQHHGRSIGWYTKSKLNPSFGTVVHLAPP</sequence>
<feature type="transmembrane region" description="Helical" evidence="1">
    <location>
        <begin position="63"/>
        <end position="84"/>
    </location>
</feature>
<keyword evidence="1" id="KW-1133">Transmembrane helix</keyword>
<protein>
    <submittedName>
        <fullName evidence="2">Uncharacterized protein</fullName>
    </submittedName>
</protein>
<accession>A0ABT0UDH6</accession>
<name>A0ABT0UDH6_9BACT</name>
<feature type="transmembrane region" description="Helical" evidence="1">
    <location>
        <begin position="32"/>
        <end position="51"/>
    </location>
</feature>
<keyword evidence="3" id="KW-1185">Reference proteome</keyword>
<reference evidence="2 3" key="1">
    <citation type="journal article" date="2022" name="Syst. Appl. Microbiol.">
        <title>Rhodopirellula aestuarii sp. nov., a novel member of the genus Rhodopirellula isolated from brackish sediments collected in the Tagus River estuary, Portugal.</title>
        <authorList>
            <person name="Vitorino I.R."/>
            <person name="Klimek D."/>
            <person name="Calusinska M."/>
            <person name="Lobo-da-Cunha A."/>
            <person name="Vasconcelos V."/>
            <person name="Lage O.M."/>
        </authorList>
    </citation>
    <scope>NUCLEOTIDE SEQUENCE [LARGE SCALE GENOMIC DNA]</scope>
    <source>
        <strain evidence="2 3">ICT_H3.1</strain>
    </source>
</reference>
<proteinExistence type="predicted"/>
<gene>
    <name evidence="2" type="ORF">NB063_30340</name>
</gene>
<evidence type="ECO:0000256" key="1">
    <source>
        <dbReference type="SAM" id="Phobius"/>
    </source>
</evidence>
<evidence type="ECO:0000313" key="3">
    <source>
        <dbReference type="Proteomes" id="UP001202961"/>
    </source>
</evidence>
<dbReference type="EMBL" id="JAMQBK010000114">
    <property type="protein sequence ID" value="MCM2374943.1"/>
    <property type="molecule type" value="Genomic_DNA"/>
</dbReference>
<dbReference type="Proteomes" id="UP001202961">
    <property type="component" value="Unassembled WGS sequence"/>
</dbReference>